<dbReference type="Proteomes" id="UP000245444">
    <property type="component" value="Chromosome"/>
</dbReference>
<accession>A0A2U8WMV4</accession>
<dbReference type="CDD" id="cd08545">
    <property type="entry name" value="YcnI_like"/>
    <property type="match status" value="1"/>
</dbReference>
<dbReference type="InterPro" id="IPR012533">
    <property type="entry name" value="YcnI-copper_dom"/>
</dbReference>
<dbReference type="InterPro" id="IPR036182">
    <property type="entry name" value="PCuAC_sf"/>
</dbReference>
<dbReference type="PIRSF" id="PIRSF037139">
    <property type="entry name" value="UCP037139"/>
    <property type="match status" value="1"/>
</dbReference>
<evidence type="ECO:0000256" key="1">
    <source>
        <dbReference type="SAM" id="SignalP"/>
    </source>
</evidence>
<dbReference type="Pfam" id="PF04314">
    <property type="entry name" value="PCuAC"/>
    <property type="match status" value="1"/>
</dbReference>
<dbReference type="KEGG" id="mtea:DK419_11465"/>
<reference evidence="3 4" key="1">
    <citation type="submission" date="2018-05" db="EMBL/GenBank/DDBJ databases">
        <title>Complete Genome Sequence of Methylobacterium sp. 17Sr1-28.</title>
        <authorList>
            <person name="Srinivasan S."/>
        </authorList>
    </citation>
    <scope>NUCLEOTIDE SEQUENCE [LARGE SCALE GENOMIC DNA]</scope>
    <source>
        <strain evidence="3 4">17Sr1-28</strain>
    </source>
</reference>
<keyword evidence="1" id="KW-0732">Signal</keyword>
<dbReference type="EMBL" id="CP029553">
    <property type="protein sequence ID" value="AWN46851.1"/>
    <property type="molecule type" value="Genomic_DNA"/>
</dbReference>
<dbReference type="Gene3D" id="2.60.40.2230">
    <property type="entry name" value="Uncharacterised protein YcnI-like PF07987, DUF1775"/>
    <property type="match status" value="1"/>
</dbReference>
<evidence type="ECO:0000313" key="3">
    <source>
        <dbReference type="EMBL" id="AWN46851.1"/>
    </source>
</evidence>
<protein>
    <submittedName>
        <fullName evidence="3">Copper resistance protein CopZ</fullName>
    </submittedName>
</protein>
<dbReference type="InterPro" id="IPR007410">
    <property type="entry name" value="LpqE-like"/>
</dbReference>
<dbReference type="PANTHER" id="PTHR36302:SF1">
    <property type="entry name" value="COPPER CHAPERONE PCU(A)C"/>
    <property type="match status" value="1"/>
</dbReference>
<dbReference type="InterPro" id="IPR021174">
    <property type="entry name" value="UCP037139"/>
</dbReference>
<proteinExistence type="predicted"/>
<keyword evidence="4" id="KW-1185">Reference proteome</keyword>
<evidence type="ECO:0000259" key="2">
    <source>
        <dbReference type="Pfam" id="PF07987"/>
    </source>
</evidence>
<name>A0A2U8WMV4_9HYPH</name>
<dbReference type="InterPro" id="IPR058248">
    <property type="entry name" value="Lxx211020-like"/>
</dbReference>
<dbReference type="SUPFAM" id="SSF110087">
    <property type="entry name" value="DR1885-like metal-binding protein"/>
    <property type="match status" value="1"/>
</dbReference>
<evidence type="ECO:0000313" key="4">
    <source>
        <dbReference type="Proteomes" id="UP000245444"/>
    </source>
</evidence>
<dbReference type="Pfam" id="PF07987">
    <property type="entry name" value="DUF1775"/>
    <property type="match status" value="1"/>
</dbReference>
<dbReference type="Gene3D" id="2.60.40.1890">
    <property type="entry name" value="PCu(A)C copper chaperone"/>
    <property type="match status" value="1"/>
</dbReference>
<dbReference type="InterPro" id="IPR038507">
    <property type="entry name" value="YcnI-like_sf"/>
</dbReference>
<feature type="chain" id="PRO_5015934992" evidence="1">
    <location>
        <begin position="37"/>
        <end position="338"/>
    </location>
</feature>
<feature type="signal peptide" evidence="1">
    <location>
        <begin position="1"/>
        <end position="36"/>
    </location>
</feature>
<dbReference type="PANTHER" id="PTHR36302">
    <property type="entry name" value="BLR7088 PROTEIN"/>
    <property type="match status" value="1"/>
</dbReference>
<feature type="domain" description="YncI copper-binding" evidence="2">
    <location>
        <begin position="37"/>
        <end position="183"/>
    </location>
</feature>
<gene>
    <name evidence="3" type="ORF">DK419_11465</name>
</gene>
<dbReference type="RefSeq" id="WP_109959189.1">
    <property type="nucleotide sequence ID" value="NZ_CP029553.1"/>
</dbReference>
<organism evidence="3 4">
    <name type="scientific">Methylobacterium terrae</name>
    <dbReference type="NCBI Taxonomy" id="2202827"/>
    <lineage>
        <taxon>Bacteria</taxon>
        <taxon>Pseudomonadati</taxon>
        <taxon>Pseudomonadota</taxon>
        <taxon>Alphaproteobacteria</taxon>
        <taxon>Hyphomicrobiales</taxon>
        <taxon>Methylobacteriaceae</taxon>
        <taxon>Methylobacterium</taxon>
    </lineage>
</organism>
<dbReference type="OrthoDB" id="9796962at2"/>
<dbReference type="AlphaFoldDB" id="A0A2U8WMV4"/>
<sequence length="338" mass="34713">MSFPFRSFPFRSFPFRAGLAATLSVAPALVAAPAFAHAVLAVPQGSPNQTYRGVVQIGHGCDGRATTAITVTIPEGVIAAKPMPKAGWELATVKGAYARAYPSHHGTVSEGVKEITWKGGSLPDGFYDEFVFQARLTDAVAPGGTVYFPVRQECDGAVVDWREVPAAGQSARDLKSPAPGVRIVAAGNVAPSAAAAAAGPVKAGDLTIEQPWIRATPGGAKVAGGYLQVTNTGKEPDRLVSASIPLAGRGEVHQMAMDKGVAKMAPVDAGLVIKPGETVVLKPGGYHLMFLDLKGPAKAGDTLEGSLTFARAGTVPVRFQVGAIGASAPEAGGGHQHH</sequence>